<evidence type="ECO:0000313" key="2">
    <source>
        <dbReference type="EMBL" id="KNE98867.1"/>
    </source>
</evidence>
<dbReference type="Proteomes" id="UP000054564">
    <property type="component" value="Unassembled WGS sequence"/>
</dbReference>
<name>A0A0L0VHU9_9BASI</name>
<evidence type="ECO:0000256" key="1">
    <source>
        <dbReference type="SAM" id="MobiDB-lite"/>
    </source>
</evidence>
<reference evidence="3" key="1">
    <citation type="submission" date="2014-03" db="EMBL/GenBank/DDBJ databases">
        <title>The Genome Sequence of Puccinia striiformis f. sp. tritici PST-78.</title>
        <authorList>
            <consortium name="The Broad Institute Genome Sequencing Platform"/>
            <person name="Cuomo C."/>
            <person name="Hulbert S."/>
            <person name="Chen X."/>
            <person name="Walker B."/>
            <person name="Young S.K."/>
            <person name="Zeng Q."/>
            <person name="Gargeya S."/>
            <person name="Fitzgerald M."/>
            <person name="Haas B."/>
            <person name="Abouelleil A."/>
            <person name="Alvarado L."/>
            <person name="Arachchi H.M."/>
            <person name="Berlin A.M."/>
            <person name="Chapman S.B."/>
            <person name="Goldberg J."/>
            <person name="Griggs A."/>
            <person name="Gujja S."/>
            <person name="Hansen M."/>
            <person name="Howarth C."/>
            <person name="Imamovic A."/>
            <person name="Larimer J."/>
            <person name="McCowan C."/>
            <person name="Montmayeur A."/>
            <person name="Murphy C."/>
            <person name="Neiman D."/>
            <person name="Pearson M."/>
            <person name="Priest M."/>
            <person name="Roberts A."/>
            <person name="Saif S."/>
            <person name="Shea T."/>
            <person name="Sisk P."/>
            <person name="Sykes S."/>
            <person name="Wortman J."/>
            <person name="Nusbaum C."/>
            <person name="Birren B."/>
        </authorList>
    </citation>
    <scope>NUCLEOTIDE SEQUENCE [LARGE SCALE GENOMIC DNA]</scope>
    <source>
        <strain evidence="3">race PST-78</strain>
    </source>
</reference>
<feature type="compositionally biased region" description="Polar residues" evidence="1">
    <location>
        <begin position="82"/>
        <end position="92"/>
    </location>
</feature>
<dbReference type="AlphaFoldDB" id="A0A0L0VHU9"/>
<sequence>MNLLPCGNHKDLKAMHNDHGLQFHVRNRGARGIIIGPTSWTWKLLQPDDRDPGPWDCDWVDPNVVQSTAWLKSLGLDDDSNEVPQQEDSSMSDGEHSDSTAGSSHRSSFDEFKLNQKVMTETTTMMTTD</sequence>
<keyword evidence="3" id="KW-1185">Reference proteome</keyword>
<feature type="region of interest" description="Disordered" evidence="1">
    <location>
        <begin position="72"/>
        <end position="129"/>
    </location>
</feature>
<feature type="compositionally biased region" description="Low complexity" evidence="1">
    <location>
        <begin position="119"/>
        <end position="129"/>
    </location>
</feature>
<accession>A0A0L0VHU9</accession>
<comment type="caution">
    <text evidence="2">The sequence shown here is derived from an EMBL/GenBank/DDBJ whole genome shotgun (WGS) entry which is preliminary data.</text>
</comment>
<gene>
    <name evidence="2" type="ORF">PSTG_07888</name>
</gene>
<evidence type="ECO:0000313" key="3">
    <source>
        <dbReference type="Proteomes" id="UP000054564"/>
    </source>
</evidence>
<dbReference type="EMBL" id="AJIL01000052">
    <property type="protein sequence ID" value="KNE98867.1"/>
    <property type="molecule type" value="Genomic_DNA"/>
</dbReference>
<proteinExistence type="predicted"/>
<protein>
    <submittedName>
        <fullName evidence="2">Uncharacterized protein</fullName>
    </submittedName>
</protein>
<organism evidence="2 3">
    <name type="scientific">Puccinia striiformis f. sp. tritici PST-78</name>
    <dbReference type="NCBI Taxonomy" id="1165861"/>
    <lineage>
        <taxon>Eukaryota</taxon>
        <taxon>Fungi</taxon>
        <taxon>Dikarya</taxon>
        <taxon>Basidiomycota</taxon>
        <taxon>Pucciniomycotina</taxon>
        <taxon>Pucciniomycetes</taxon>
        <taxon>Pucciniales</taxon>
        <taxon>Pucciniaceae</taxon>
        <taxon>Puccinia</taxon>
    </lineage>
</organism>